<accession>A0A1I7ZLC8</accession>
<keyword evidence="5" id="KW-1185">Reference proteome</keyword>
<feature type="transmembrane region" description="Helical" evidence="2">
    <location>
        <begin position="130"/>
        <end position="152"/>
    </location>
</feature>
<reference evidence="6" key="1">
    <citation type="submission" date="2016-11" db="UniProtKB">
        <authorList>
            <consortium name="WormBaseParasite"/>
        </authorList>
    </citation>
    <scope>IDENTIFICATION</scope>
</reference>
<evidence type="ECO:0000256" key="1">
    <source>
        <dbReference type="PROSITE-ProRule" id="PRU00076"/>
    </source>
</evidence>
<feature type="chain" id="PRO_5009313621" evidence="3">
    <location>
        <begin position="20"/>
        <end position="180"/>
    </location>
</feature>
<dbReference type="SUPFAM" id="SSF57196">
    <property type="entry name" value="EGF/Laminin"/>
    <property type="match status" value="1"/>
</dbReference>
<protein>
    <submittedName>
        <fullName evidence="6">EGF-like domain-containing protein</fullName>
    </submittedName>
</protein>
<feature type="domain" description="EGF-like" evidence="4">
    <location>
        <begin position="82"/>
        <end position="123"/>
    </location>
</feature>
<dbReference type="InterPro" id="IPR000742">
    <property type="entry name" value="EGF"/>
</dbReference>
<keyword evidence="1" id="KW-0245">EGF-like domain</keyword>
<dbReference type="AlphaFoldDB" id="A0A1I7ZLC8"/>
<comment type="caution">
    <text evidence="1">Lacks conserved residue(s) required for the propagation of feature annotation.</text>
</comment>
<dbReference type="WBParaSite" id="L893_g27711.t1">
    <property type="protein sequence ID" value="L893_g27711.t1"/>
    <property type="gene ID" value="L893_g27711"/>
</dbReference>
<keyword evidence="2" id="KW-1133">Transmembrane helix</keyword>
<organism evidence="5 6">
    <name type="scientific">Steinernema glaseri</name>
    <dbReference type="NCBI Taxonomy" id="37863"/>
    <lineage>
        <taxon>Eukaryota</taxon>
        <taxon>Metazoa</taxon>
        <taxon>Ecdysozoa</taxon>
        <taxon>Nematoda</taxon>
        <taxon>Chromadorea</taxon>
        <taxon>Rhabditida</taxon>
        <taxon>Tylenchina</taxon>
        <taxon>Panagrolaimomorpha</taxon>
        <taxon>Strongyloidoidea</taxon>
        <taxon>Steinernematidae</taxon>
        <taxon>Steinernema</taxon>
    </lineage>
</organism>
<keyword evidence="3" id="KW-0732">Signal</keyword>
<sequence length="180" mass="20375">MSARAELPFIFLALTLLSAGECSVRWYSFPQGGHLVVPCQPPENYALPFGVLRSGENVIVTALEDKKALELPCGRNTTAVVRKKECDRSFCSDRGECVVANKDLPTRRFTCQCDNPYRGRFCEDKYHGRWYLTGAIWLIVIGESSILVFALVRHSRQSQFRSSVEHMRFVDVINEQGPTQ</sequence>
<dbReference type="PROSITE" id="PS50026">
    <property type="entry name" value="EGF_3"/>
    <property type="match status" value="1"/>
</dbReference>
<dbReference type="Gene3D" id="2.10.25.10">
    <property type="entry name" value="Laminin"/>
    <property type="match status" value="1"/>
</dbReference>
<keyword evidence="2" id="KW-0812">Transmembrane</keyword>
<name>A0A1I7ZLC8_9BILA</name>
<keyword evidence="2" id="KW-0472">Membrane</keyword>
<evidence type="ECO:0000259" key="4">
    <source>
        <dbReference type="PROSITE" id="PS50026"/>
    </source>
</evidence>
<evidence type="ECO:0000313" key="6">
    <source>
        <dbReference type="WBParaSite" id="L893_g27711.t1"/>
    </source>
</evidence>
<dbReference type="PROSITE" id="PS01186">
    <property type="entry name" value="EGF_2"/>
    <property type="match status" value="1"/>
</dbReference>
<dbReference type="Proteomes" id="UP000095287">
    <property type="component" value="Unplaced"/>
</dbReference>
<proteinExistence type="predicted"/>
<feature type="signal peptide" evidence="3">
    <location>
        <begin position="1"/>
        <end position="19"/>
    </location>
</feature>
<evidence type="ECO:0000256" key="2">
    <source>
        <dbReference type="SAM" id="Phobius"/>
    </source>
</evidence>
<feature type="disulfide bond" evidence="1">
    <location>
        <begin position="113"/>
        <end position="122"/>
    </location>
</feature>
<keyword evidence="1" id="KW-1015">Disulfide bond</keyword>
<evidence type="ECO:0000313" key="5">
    <source>
        <dbReference type="Proteomes" id="UP000095287"/>
    </source>
</evidence>
<evidence type="ECO:0000256" key="3">
    <source>
        <dbReference type="SAM" id="SignalP"/>
    </source>
</evidence>
<dbReference type="PROSITE" id="PS00022">
    <property type="entry name" value="EGF_1"/>
    <property type="match status" value="1"/>
</dbReference>